<evidence type="ECO:0000313" key="3">
    <source>
        <dbReference type="Proteomes" id="UP000646426"/>
    </source>
</evidence>
<comment type="caution">
    <text evidence="2">The sequence shown here is derived from an EMBL/GenBank/DDBJ whole genome shotgun (WGS) entry which is preliminary data.</text>
</comment>
<reference evidence="2" key="1">
    <citation type="journal article" date="2014" name="Int. J. Syst. Evol. Microbiol.">
        <title>Complete genome sequence of Corynebacterium casei LMG S-19264T (=DSM 44701T), isolated from a smear-ripened cheese.</title>
        <authorList>
            <consortium name="US DOE Joint Genome Institute (JGI-PGF)"/>
            <person name="Walter F."/>
            <person name="Albersmeier A."/>
            <person name="Kalinowski J."/>
            <person name="Ruckert C."/>
        </authorList>
    </citation>
    <scope>NUCLEOTIDE SEQUENCE</scope>
    <source>
        <strain evidence="2">KCTC 23077</strain>
    </source>
</reference>
<proteinExistence type="predicted"/>
<name>A0A918SXY6_9GAMM</name>
<sequence length="62" mass="6428">MQPALADRIDERLQVAAATGGEHGEAERRVGVGHGESGGASRVLQLIRATIRSGPAALLTRP</sequence>
<organism evidence="2 3">
    <name type="scientific">Cognatilysobacter bugurensis</name>
    <dbReference type="NCBI Taxonomy" id="543356"/>
    <lineage>
        <taxon>Bacteria</taxon>
        <taxon>Pseudomonadati</taxon>
        <taxon>Pseudomonadota</taxon>
        <taxon>Gammaproteobacteria</taxon>
        <taxon>Lysobacterales</taxon>
        <taxon>Lysobacteraceae</taxon>
        <taxon>Cognatilysobacter</taxon>
    </lineage>
</organism>
<reference evidence="2" key="2">
    <citation type="submission" date="2020-09" db="EMBL/GenBank/DDBJ databases">
        <authorList>
            <person name="Sun Q."/>
            <person name="Kim S."/>
        </authorList>
    </citation>
    <scope>NUCLEOTIDE SEQUENCE</scope>
    <source>
        <strain evidence="2">KCTC 23077</strain>
    </source>
</reference>
<gene>
    <name evidence="2" type="ORF">GCM10007067_13430</name>
</gene>
<protein>
    <submittedName>
        <fullName evidence="2">Uncharacterized protein</fullName>
    </submittedName>
</protein>
<dbReference type="Proteomes" id="UP000646426">
    <property type="component" value="Unassembled WGS sequence"/>
</dbReference>
<feature type="region of interest" description="Disordered" evidence="1">
    <location>
        <begin position="17"/>
        <end position="38"/>
    </location>
</feature>
<evidence type="ECO:0000256" key="1">
    <source>
        <dbReference type="SAM" id="MobiDB-lite"/>
    </source>
</evidence>
<evidence type="ECO:0000313" key="2">
    <source>
        <dbReference type="EMBL" id="GHA77367.1"/>
    </source>
</evidence>
<dbReference type="EMBL" id="BMYD01000001">
    <property type="protein sequence ID" value="GHA77367.1"/>
    <property type="molecule type" value="Genomic_DNA"/>
</dbReference>
<dbReference type="AlphaFoldDB" id="A0A918SXY6"/>
<accession>A0A918SXY6</accession>
<keyword evidence="3" id="KW-1185">Reference proteome</keyword>